<evidence type="ECO:0000256" key="9">
    <source>
        <dbReference type="ARBA" id="ARBA00023125"/>
    </source>
</evidence>
<keyword evidence="8" id="KW-0805">Transcription regulation</keyword>
<feature type="domain" description="Tudor" evidence="17">
    <location>
        <begin position="268"/>
        <end position="329"/>
    </location>
</feature>
<evidence type="ECO:0000313" key="19">
    <source>
        <dbReference type="RefSeq" id="XP_014663154.1"/>
    </source>
</evidence>
<evidence type="ECO:0000259" key="16">
    <source>
        <dbReference type="PROSITE" id="PS50174"/>
    </source>
</evidence>
<evidence type="ECO:0000256" key="14">
    <source>
        <dbReference type="SAM" id="MobiDB-lite"/>
    </source>
</evidence>
<keyword evidence="13" id="KW-0175">Coiled coil</keyword>
<feature type="domain" description="G-patch" evidence="16">
    <location>
        <begin position="378"/>
        <end position="424"/>
    </location>
</feature>
<evidence type="ECO:0000256" key="6">
    <source>
        <dbReference type="ARBA" id="ARBA00022771"/>
    </source>
</evidence>
<feature type="coiled-coil region" evidence="13">
    <location>
        <begin position="513"/>
        <end position="566"/>
    </location>
</feature>
<evidence type="ECO:0000313" key="18">
    <source>
        <dbReference type="Proteomes" id="UP000695022"/>
    </source>
</evidence>
<evidence type="ECO:0000259" key="15">
    <source>
        <dbReference type="PROSITE" id="PS50103"/>
    </source>
</evidence>
<feature type="region of interest" description="Disordered" evidence="14">
    <location>
        <begin position="321"/>
        <end position="355"/>
    </location>
</feature>
<keyword evidence="4" id="KW-0678">Repressor</keyword>
<evidence type="ECO:0000256" key="3">
    <source>
        <dbReference type="ARBA" id="ARBA00022414"/>
    </source>
</evidence>
<keyword evidence="18" id="KW-1185">Reference proteome</keyword>
<evidence type="ECO:0000256" key="5">
    <source>
        <dbReference type="ARBA" id="ARBA00022723"/>
    </source>
</evidence>
<evidence type="ECO:0000256" key="7">
    <source>
        <dbReference type="ARBA" id="ARBA00022833"/>
    </source>
</evidence>
<gene>
    <name evidence="19" type="primary">LOC106805899</name>
</gene>
<feature type="compositionally biased region" description="Acidic residues" evidence="14">
    <location>
        <begin position="325"/>
        <end position="340"/>
    </location>
</feature>
<comment type="subcellular location">
    <subcellularLocation>
        <location evidence="2">Nucleus</location>
    </subcellularLocation>
</comment>
<protein>
    <recommendedName>
        <fullName evidence="3">Zinc finger CCCH-type with G patch domain-containing protein</fullName>
    </recommendedName>
</protein>
<dbReference type="PROSITE" id="PS50304">
    <property type="entry name" value="TUDOR"/>
    <property type="match status" value="1"/>
</dbReference>
<comment type="function">
    <text evidence="1">Transcription repressor.</text>
</comment>
<dbReference type="PANTHER" id="PTHR46297">
    <property type="entry name" value="ZINC FINGER CCCH-TYPE WITH G PATCH DOMAIN-CONTAINING PROTEIN"/>
    <property type="match status" value="1"/>
</dbReference>
<evidence type="ECO:0000256" key="1">
    <source>
        <dbReference type="ARBA" id="ARBA00004062"/>
    </source>
</evidence>
<keyword evidence="9" id="KW-0238">DNA-binding</keyword>
<keyword evidence="6 12" id="KW-0863">Zinc-finger</keyword>
<dbReference type="Gene3D" id="2.30.30.1190">
    <property type="match status" value="1"/>
</dbReference>
<evidence type="ECO:0000259" key="17">
    <source>
        <dbReference type="PROSITE" id="PS50304"/>
    </source>
</evidence>
<proteinExistence type="predicted"/>
<keyword evidence="10" id="KW-0804">Transcription</keyword>
<feature type="compositionally biased region" description="Polar residues" evidence="14">
    <location>
        <begin position="121"/>
        <end position="130"/>
    </location>
</feature>
<feature type="region of interest" description="Disordered" evidence="14">
    <location>
        <begin position="114"/>
        <end position="162"/>
    </location>
</feature>
<keyword evidence="11" id="KW-0539">Nucleus</keyword>
<dbReference type="InterPro" id="IPR000467">
    <property type="entry name" value="G_patch_dom"/>
</dbReference>
<evidence type="ECO:0000256" key="11">
    <source>
        <dbReference type="ARBA" id="ARBA00023242"/>
    </source>
</evidence>
<dbReference type="Pfam" id="PF01585">
    <property type="entry name" value="G-patch"/>
    <property type="match status" value="1"/>
</dbReference>
<dbReference type="PANTHER" id="PTHR46297:SF1">
    <property type="entry name" value="ZINC FINGER CCCH-TYPE WITH G PATCH DOMAIN-CONTAINING PROTEIN"/>
    <property type="match status" value="1"/>
</dbReference>
<dbReference type="GeneID" id="106805899"/>
<name>A0ABM1DT83_PRICU</name>
<feature type="domain" description="C3H1-type" evidence="15">
    <location>
        <begin position="224"/>
        <end position="252"/>
    </location>
</feature>
<evidence type="ECO:0000256" key="2">
    <source>
        <dbReference type="ARBA" id="ARBA00004123"/>
    </source>
</evidence>
<sequence length="586" mass="65287">MDEQGIMVSLDIYRAQLKQVQDAIEAGSAADQSDLLTLQADLQELVDLTESSLVTVKKSTLLKSLDEPDITAATHGAGVRDGSACQTRSVPQSCSLPPVLDMDAEFAAFQAAIADEETEPVSRNPQSSSDSTERTSHPASISPSSQEASRPTRNLDSSLTGSDVSSIKNQLGTLVGMKCQAPFMRDYMGHRYVNAMVVDVEDVDLNEEGDVVVKVRVMFSIPTEKSMLACPYYLDDKCRFSDEECRYSHGHTVELRSLREYQELDFSLLTEGSKCLSRYTDGLWYTAIVDHIVEKDGEPAVELEYTSYNEVATVPMEHTFPLGAQDEDSDSSTSSSEDEVSSMVTARQQEAEDDEVVPTTLWQPNGLTQALGEWEAYTKGIGSKLLASMGFVVGQGLGKNGEGRREPVEAVVFPQGKSLDRCMELRERKGKLDTVEEVIRKRRKKRQAVEGAAKGYDRSAEKVDVFDFINSTLVGHKGKLKDLFDSATVNPVSKHEAKKLVRSASTKDLHVQSFKIQEEIRQAEKRLVSLQQSLQRNETNRDKAVAAQKRKQIDQLRRQIDELRHSDTHIQTEHQNRKSHRKLTVF</sequence>
<evidence type="ECO:0000256" key="12">
    <source>
        <dbReference type="PROSITE-ProRule" id="PRU00723"/>
    </source>
</evidence>
<evidence type="ECO:0000256" key="13">
    <source>
        <dbReference type="SAM" id="Coils"/>
    </source>
</evidence>
<feature type="zinc finger region" description="C3H1-type" evidence="12">
    <location>
        <begin position="224"/>
        <end position="252"/>
    </location>
</feature>
<dbReference type="RefSeq" id="XP_014663154.1">
    <property type="nucleotide sequence ID" value="XM_014807668.1"/>
</dbReference>
<dbReference type="Proteomes" id="UP000695022">
    <property type="component" value="Unplaced"/>
</dbReference>
<evidence type="ECO:0000256" key="8">
    <source>
        <dbReference type="ARBA" id="ARBA00023015"/>
    </source>
</evidence>
<dbReference type="InterPro" id="IPR002999">
    <property type="entry name" value="Tudor"/>
</dbReference>
<accession>A0ABM1DT83</accession>
<evidence type="ECO:0000256" key="4">
    <source>
        <dbReference type="ARBA" id="ARBA00022491"/>
    </source>
</evidence>
<evidence type="ECO:0000256" key="10">
    <source>
        <dbReference type="ARBA" id="ARBA00023163"/>
    </source>
</evidence>
<dbReference type="PROSITE" id="PS50174">
    <property type="entry name" value="G_PATCH"/>
    <property type="match status" value="1"/>
</dbReference>
<dbReference type="CDD" id="cd20384">
    <property type="entry name" value="Tudor_ZGPAT"/>
    <property type="match status" value="1"/>
</dbReference>
<reference evidence="19" key="1">
    <citation type="submission" date="2025-08" db="UniProtKB">
        <authorList>
            <consortium name="RefSeq"/>
        </authorList>
    </citation>
    <scope>IDENTIFICATION</scope>
</reference>
<dbReference type="Gene3D" id="2.30.30.140">
    <property type="match status" value="1"/>
</dbReference>
<feature type="compositionally biased region" description="Polar residues" evidence="14">
    <location>
        <begin position="137"/>
        <end position="162"/>
    </location>
</feature>
<dbReference type="PROSITE" id="PS50103">
    <property type="entry name" value="ZF_C3H1"/>
    <property type="match status" value="1"/>
</dbReference>
<keyword evidence="7 12" id="KW-0862">Zinc</keyword>
<dbReference type="InterPro" id="IPR000571">
    <property type="entry name" value="Znf_CCCH"/>
</dbReference>
<organism evidence="18 19">
    <name type="scientific">Priapulus caudatus</name>
    <name type="common">Priapulid worm</name>
    <dbReference type="NCBI Taxonomy" id="37621"/>
    <lineage>
        <taxon>Eukaryota</taxon>
        <taxon>Metazoa</taxon>
        <taxon>Ecdysozoa</taxon>
        <taxon>Scalidophora</taxon>
        <taxon>Priapulida</taxon>
        <taxon>Priapulimorpha</taxon>
        <taxon>Priapulimorphida</taxon>
        <taxon>Priapulidae</taxon>
        <taxon>Priapulus</taxon>
    </lineage>
</organism>
<dbReference type="SUPFAM" id="SSF63748">
    <property type="entry name" value="Tudor/PWWP/MBT"/>
    <property type="match status" value="1"/>
</dbReference>
<dbReference type="SMART" id="SM00443">
    <property type="entry name" value="G_patch"/>
    <property type="match status" value="1"/>
</dbReference>
<keyword evidence="5 12" id="KW-0479">Metal-binding</keyword>